<keyword evidence="4" id="KW-0479">Metal-binding</keyword>
<dbReference type="GO" id="GO:0061599">
    <property type="term" value="F:molybdopterin molybdotransferase activity"/>
    <property type="evidence" value="ECO:0007669"/>
    <property type="project" value="UniProtKB-UniRule"/>
</dbReference>
<evidence type="ECO:0000256" key="4">
    <source>
        <dbReference type="RuleBase" id="RU365090"/>
    </source>
</evidence>
<keyword evidence="4" id="KW-0501">Molybdenum cofactor biosynthesis</keyword>
<comment type="pathway">
    <text evidence="4">Cofactor biosynthesis; molybdopterin biosynthesis.</text>
</comment>
<evidence type="ECO:0000259" key="5">
    <source>
        <dbReference type="SMART" id="SM00852"/>
    </source>
</evidence>
<comment type="cofactor">
    <cofactor evidence="4">
        <name>Mg(2+)</name>
        <dbReference type="ChEBI" id="CHEBI:18420"/>
    </cofactor>
</comment>
<dbReference type="EMBL" id="LT670817">
    <property type="protein sequence ID" value="SHG31154.1"/>
    <property type="molecule type" value="Genomic_DNA"/>
</dbReference>
<keyword evidence="4" id="KW-0808">Transferase</keyword>
<evidence type="ECO:0000256" key="1">
    <source>
        <dbReference type="ARBA" id="ARBA00002901"/>
    </source>
</evidence>
<dbReference type="RefSeq" id="WP_079600351.1">
    <property type="nucleotide sequence ID" value="NZ_LT670817.1"/>
</dbReference>
<reference evidence="6 7" key="1">
    <citation type="submission" date="2016-11" db="EMBL/GenBank/DDBJ databases">
        <authorList>
            <person name="Jaros S."/>
            <person name="Januszkiewicz K."/>
            <person name="Wedrychowicz H."/>
        </authorList>
    </citation>
    <scope>NUCLEOTIDE SEQUENCE [LARGE SCALE GENOMIC DNA]</scope>
    <source>
        <strain evidence="6 7">GAS138</strain>
    </source>
</reference>
<dbReference type="SMART" id="SM00852">
    <property type="entry name" value="MoCF_biosynth"/>
    <property type="match status" value="1"/>
</dbReference>
<evidence type="ECO:0000313" key="6">
    <source>
        <dbReference type="EMBL" id="SHG31154.1"/>
    </source>
</evidence>
<name>A0A1M5IS39_9BRAD</name>
<dbReference type="GO" id="GO:0005829">
    <property type="term" value="C:cytosol"/>
    <property type="evidence" value="ECO:0007669"/>
    <property type="project" value="TreeGrafter"/>
</dbReference>
<dbReference type="EC" id="2.10.1.1" evidence="4"/>
<dbReference type="Gene3D" id="3.40.980.10">
    <property type="entry name" value="MoaB/Mog-like domain"/>
    <property type="match status" value="1"/>
</dbReference>
<dbReference type="Gene3D" id="2.40.340.10">
    <property type="entry name" value="MoeA, C-terminal, domain IV"/>
    <property type="match status" value="1"/>
</dbReference>
<sequence>MIPSQRLPASLTPLDVALAALLHRLEPVAPKALPLADALGCVAADMPRPGAFPPRDIAAADGWALRAGDLVGASSYTPLPLAKPPVWVEAGDPMPEACDCVIDADSVDQSGPMVQVLAEAVPGQGVRRTGGDIAQAGSVITPGRRVGPLDLLIARTTGLEKLNVRRPRLRVVNIPAATGNAATAQLIAENARAAGADVVRTEAAGRDAASIAGAIDPGACDVLVTTGGSGIGRTDAVIAALAQRGEVVAHGIALQPGRTSAVGRIGAIPVIALPGAPDQALAAWWTLVLPVLDRLSGLRPRRVVTRPLARKIASTVGIAEIVLLEKTEDAWMPLAVGDLSLEAIARADAWLAVSGGSEGFAAGAPAGAYMLRD</sequence>
<dbReference type="InterPro" id="IPR005110">
    <property type="entry name" value="MoeA_linker/N"/>
</dbReference>
<dbReference type="InterPro" id="IPR038987">
    <property type="entry name" value="MoeA-like"/>
</dbReference>
<dbReference type="Gene3D" id="3.90.105.10">
    <property type="entry name" value="Molybdopterin biosynthesis moea protein, domain 2"/>
    <property type="match status" value="1"/>
</dbReference>
<dbReference type="PANTHER" id="PTHR10192:SF5">
    <property type="entry name" value="GEPHYRIN"/>
    <property type="match status" value="1"/>
</dbReference>
<comment type="similarity">
    <text evidence="2 4">Belongs to the MoeA family.</text>
</comment>
<comment type="catalytic activity">
    <reaction evidence="3">
        <text>adenylyl-molybdopterin + molybdate = Mo-molybdopterin + AMP + H(+)</text>
        <dbReference type="Rhea" id="RHEA:35047"/>
        <dbReference type="ChEBI" id="CHEBI:15378"/>
        <dbReference type="ChEBI" id="CHEBI:36264"/>
        <dbReference type="ChEBI" id="CHEBI:62727"/>
        <dbReference type="ChEBI" id="CHEBI:71302"/>
        <dbReference type="ChEBI" id="CHEBI:456215"/>
        <dbReference type="EC" id="2.10.1.1"/>
    </reaction>
</comment>
<dbReference type="InterPro" id="IPR001453">
    <property type="entry name" value="MoaB/Mog_dom"/>
</dbReference>
<protein>
    <recommendedName>
        <fullName evidence="4">Molybdopterin molybdenumtransferase</fullName>
        <ecNumber evidence="4">2.10.1.1</ecNumber>
    </recommendedName>
</protein>
<keyword evidence="4" id="KW-0500">Molybdenum</keyword>
<evidence type="ECO:0000256" key="3">
    <source>
        <dbReference type="ARBA" id="ARBA00047317"/>
    </source>
</evidence>
<dbReference type="UniPathway" id="UPA00344"/>
<dbReference type="Proteomes" id="UP000189796">
    <property type="component" value="Chromosome I"/>
</dbReference>
<dbReference type="GO" id="GO:0046872">
    <property type="term" value="F:metal ion binding"/>
    <property type="evidence" value="ECO:0007669"/>
    <property type="project" value="UniProtKB-UniRule"/>
</dbReference>
<dbReference type="SUPFAM" id="SSF63882">
    <property type="entry name" value="MoeA N-terminal region -like"/>
    <property type="match status" value="1"/>
</dbReference>
<evidence type="ECO:0000313" key="7">
    <source>
        <dbReference type="Proteomes" id="UP000189796"/>
    </source>
</evidence>
<comment type="function">
    <text evidence="1 4">Catalyzes the insertion of molybdate into adenylated molybdopterin with the concomitant release of AMP.</text>
</comment>
<dbReference type="OrthoDB" id="8435302at2"/>
<dbReference type="InterPro" id="IPR036135">
    <property type="entry name" value="MoeA_linker/N_sf"/>
</dbReference>
<dbReference type="InterPro" id="IPR036425">
    <property type="entry name" value="MoaB/Mog-like_dom_sf"/>
</dbReference>
<dbReference type="Gene3D" id="2.170.190.11">
    <property type="entry name" value="Molybdopterin biosynthesis moea protein, domain 3"/>
    <property type="match status" value="1"/>
</dbReference>
<accession>A0A1M5IS39</accession>
<dbReference type="SUPFAM" id="SSF53218">
    <property type="entry name" value="Molybdenum cofactor biosynthesis proteins"/>
    <property type="match status" value="1"/>
</dbReference>
<dbReference type="Pfam" id="PF00994">
    <property type="entry name" value="MoCF_biosynth"/>
    <property type="match status" value="1"/>
</dbReference>
<gene>
    <name evidence="6" type="ORF">SAMN05443248_1108</name>
</gene>
<dbReference type="GO" id="GO:0006777">
    <property type="term" value="P:Mo-molybdopterin cofactor biosynthetic process"/>
    <property type="evidence" value="ECO:0007669"/>
    <property type="project" value="UniProtKB-UniRule"/>
</dbReference>
<organism evidence="6 7">
    <name type="scientific">Bradyrhizobium erythrophlei</name>
    <dbReference type="NCBI Taxonomy" id="1437360"/>
    <lineage>
        <taxon>Bacteria</taxon>
        <taxon>Pseudomonadati</taxon>
        <taxon>Pseudomonadota</taxon>
        <taxon>Alphaproteobacteria</taxon>
        <taxon>Hyphomicrobiales</taxon>
        <taxon>Nitrobacteraceae</taxon>
        <taxon>Bradyrhizobium</taxon>
    </lineage>
</organism>
<keyword evidence="4" id="KW-0460">Magnesium</keyword>
<dbReference type="InterPro" id="IPR036688">
    <property type="entry name" value="MoeA_C_domain_IV_sf"/>
</dbReference>
<evidence type="ECO:0000256" key="2">
    <source>
        <dbReference type="ARBA" id="ARBA00010763"/>
    </source>
</evidence>
<dbReference type="AlphaFoldDB" id="A0A1M5IS39"/>
<dbReference type="PANTHER" id="PTHR10192">
    <property type="entry name" value="MOLYBDOPTERIN BIOSYNTHESIS PROTEIN"/>
    <property type="match status" value="1"/>
</dbReference>
<feature type="domain" description="MoaB/Mog" evidence="5">
    <location>
        <begin position="153"/>
        <end position="294"/>
    </location>
</feature>
<proteinExistence type="inferred from homology"/>
<dbReference type="Pfam" id="PF03453">
    <property type="entry name" value="MoeA_N"/>
    <property type="match status" value="1"/>
</dbReference>